<reference evidence="4" key="1">
    <citation type="submission" date="2025-08" db="UniProtKB">
        <authorList>
            <consortium name="RefSeq"/>
        </authorList>
    </citation>
    <scope>IDENTIFICATION</scope>
</reference>
<keyword evidence="2" id="KW-0732">Signal</keyword>
<name>A0ABM4BTB4_HYDVU</name>
<proteinExistence type="predicted"/>
<feature type="signal peptide" evidence="2">
    <location>
        <begin position="1"/>
        <end position="22"/>
    </location>
</feature>
<feature type="chain" id="PRO_5046806559" evidence="2">
    <location>
        <begin position="23"/>
        <end position="502"/>
    </location>
</feature>
<organism evidence="3 4">
    <name type="scientific">Hydra vulgaris</name>
    <name type="common">Hydra</name>
    <name type="synonym">Hydra attenuata</name>
    <dbReference type="NCBI Taxonomy" id="6087"/>
    <lineage>
        <taxon>Eukaryota</taxon>
        <taxon>Metazoa</taxon>
        <taxon>Cnidaria</taxon>
        <taxon>Hydrozoa</taxon>
        <taxon>Hydroidolina</taxon>
        <taxon>Anthoathecata</taxon>
        <taxon>Aplanulata</taxon>
        <taxon>Hydridae</taxon>
        <taxon>Hydra</taxon>
    </lineage>
</organism>
<protein>
    <submittedName>
        <fullName evidence="4">Uncharacterized protein LOC105843176</fullName>
    </submittedName>
</protein>
<dbReference type="Proteomes" id="UP001652625">
    <property type="component" value="Chromosome 04"/>
</dbReference>
<evidence type="ECO:0000256" key="1">
    <source>
        <dbReference type="SAM" id="Coils"/>
    </source>
</evidence>
<evidence type="ECO:0000256" key="2">
    <source>
        <dbReference type="SAM" id="SignalP"/>
    </source>
</evidence>
<evidence type="ECO:0000313" key="3">
    <source>
        <dbReference type="Proteomes" id="UP001652625"/>
    </source>
</evidence>
<dbReference type="GeneID" id="105843176"/>
<keyword evidence="1" id="KW-0175">Coiled coil</keyword>
<gene>
    <name evidence="4" type="primary">LOC105843176</name>
</gene>
<feature type="coiled-coil region" evidence="1">
    <location>
        <begin position="145"/>
        <end position="172"/>
    </location>
</feature>
<keyword evidence="3" id="KW-1185">Reference proteome</keyword>
<evidence type="ECO:0000313" key="4">
    <source>
        <dbReference type="RefSeq" id="XP_065652400.1"/>
    </source>
</evidence>
<sequence>MTTKILWFFSLLLICSFVFVTGQKYKTFYYRKDSSIGHGVCRGGNYNGGKINVEIKEIGNPTAVLEESFFESFFDLGKKTSESGKYLSEETQSLIENVKNEAAKRIMNNKKVLNNLSKISKCLGVFGFAFGILNDMTTPSPQDIIDATNKAIVKLRNEVNDKLKDMKDYIDNTVLKIKADLLENQYLYFEKNLEFCAGLYPAEKSNDQILCTRELFKSIVSRSNSFRPKISKKNSWNDTKKPSINEVKEIEAGFHLHRMYCTLYLKVGGILFQTYEKDESNEGRFYYNFYASHLKKGADDCKNYTEFGYNWIEDIHVKRPNCKDTFKCEDSVKIEEGLLGTHTADSIRCSCVFDGTQKSTDACYHNMIIRADDDEPEDWSRWEIRDNGVGSELTTKDAAEIIGKKILIREAGEYLEKEEKNIYQYWYINGLNQIHIWESISQKFDDIIRQQETVVTLPVKISKKDRKRIKELFKQAQTHIATAFSKTSTNANEKNKTSKKQA</sequence>
<accession>A0ABM4BTB4</accession>
<dbReference type="RefSeq" id="XP_065652400.1">
    <property type="nucleotide sequence ID" value="XM_065796328.1"/>
</dbReference>